<reference evidence="1" key="1">
    <citation type="submission" date="2024-03" db="EMBL/GenBank/DDBJ databases">
        <title>Human intestinal bacterial collection.</title>
        <authorList>
            <person name="Pauvert C."/>
            <person name="Hitch T.C.A."/>
            <person name="Clavel T."/>
        </authorList>
    </citation>
    <scope>NUCLEOTIDE SEQUENCE</scope>
    <source>
        <strain evidence="1">CLA-AA-H227</strain>
    </source>
</reference>
<evidence type="ECO:0000313" key="2">
    <source>
        <dbReference type="Proteomes" id="UP001439875"/>
    </source>
</evidence>
<organism evidence="1 2">
    <name type="scientific">Robertmurraya yapensis</name>
    <name type="common">ex Hitch et al 2024</name>
    <dbReference type="NCBI Taxonomy" id="3133160"/>
    <lineage>
        <taxon>Bacteria</taxon>
        <taxon>Bacillati</taxon>
        <taxon>Bacillota</taxon>
        <taxon>Bacilli</taxon>
        <taxon>Bacillales</taxon>
        <taxon>Bacillaceae</taxon>
        <taxon>Robertmurraya</taxon>
    </lineage>
</organism>
<accession>A0ACC6SCC7</accession>
<protein>
    <submittedName>
        <fullName evidence="1">Helix-turn-helix transcriptional regulator</fullName>
    </submittedName>
</protein>
<proteinExistence type="predicted"/>
<sequence>MREYAPIQAPILQSDLLDSNYQYREYSPSRSLKDFVACYWTVDVNASDMNKLHRVIPDGCVDIIFDLKSPSFSRGAFVVGLMTEYEVLNFSAKSSFFGIRFYSDTARQFICYPLSELIGNHVFLEDIWSNKALFLVEEMMSAQGISEIIKKVELMLLKFLILNESHTDSLLKSSMDYMYANQGMISIRMLAEKVNYSERNIRRTFQKELGIGPKEFSGVIRFQSLLRELYFDSHSRFTDIAVKYGYFDQPHLIKSFKRYYGLSPTQIFK</sequence>
<keyword evidence="2" id="KW-1185">Reference proteome</keyword>
<dbReference type="EMBL" id="JBBMEW010000009">
    <property type="protein sequence ID" value="MEQ2527453.1"/>
    <property type="molecule type" value="Genomic_DNA"/>
</dbReference>
<dbReference type="Proteomes" id="UP001439875">
    <property type="component" value="Unassembled WGS sequence"/>
</dbReference>
<gene>
    <name evidence="1" type="ORF">WMO40_12125</name>
</gene>
<name>A0ACC6SCC7_9BACI</name>
<comment type="caution">
    <text evidence="1">The sequence shown here is derived from an EMBL/GenBank/DDBJ whole genome shotgun (WGS) entry which is preliminary data.</text>
</comment>
<evidence type="ECO:0000313" key="1">
    <source>
        <dbReference type="EMBL" id="MEQ2527453.1"/>
    </source>
</evidence>